<feature type="domain" description="C-type lectin" evidence="6">
    <location>
        <begin position="176"/>
        <end position="272"/>
    </location>
</feature>
<feature type="transmembrane region" description="Helical" evidence="5">
    <location>
        <begin position="95"/>
        <end position="119"/>
    </location>
</feature>
<sequence>MSEDVLYADVQFKKNLINETAGSHCRRAGNQIEDVAYSGVNSTDSTSPHTVSHCGPEDHDVYCTVGQTSHNSPEAPNKEHVYSEKSWQRSHSYRMAALCLGLLCVLLLAAIIALCVHYIRYKEQLQRNYITLTRDKDQLQKNLNVLSQKYPFLNLFCPLVSEKRVCRACPQGWELFNSTCYYFSTEGKSWMDSRKACLEEGADLVVIESQQEHEFINKHTTEEFYWIGVSDSETEGTWLWVDRTPLQKGFWKSAEPDNYYWKDSAIFPFEPWTLFVFLQDYNLDTQ</sequence>
<dbReference type="PANTHER" id="PTHR46490:SF6">
    <property type="entry name" value="ASIALOGLYCOPROTEIN RECEPTOR 1-LIKE-RELATED"/>
    <property type="match status" value="1"/>
</dbReference>
<dbReference type="AlphaFoldDB" id="A0A9D3PWQ3"/>
<dbReference type="CDD" id="cd03590">
    <property type="entry name" value="CLECT_DC-SIGN_like"/>
    <property type="match status" value="1"/>
</dbReference>
<dbReference type="GO" id="GO:0030246">
    <property type="term" value="F:carbohydrate binding"/>
    <property type="evidence" value="ECO:0007669"/>
    <property type="project" value="UniProtKB-KW"/>
</dbReference>
<dbReference type="InterPro" id="IPR016186">
    <property type="entry name" value="C-type_lectin-like/link_sf"/>
</dbReference>
<evidence type="ECO:0000313" key="8">
    <source>
        <dbReference type="Proteomes" id="UP001046870"/>
    </source>
</evidence>
<dbReference type="InterPro" id="IPR016187">
    <property type="entry name" value="CTDL_fold"/>
</dbReference>
<dbReference type="Gene3D" id="3.10.100.10">
    <property type="entry name" value="Mannose-Binding Protein A, subunit A"/>
    <property type="match status" value="1"/>
</dbReference>
<evidence type="ECO:0000256" key="2">
    <source>
        <dbReference type="ARBA" id="ARBA00023157"/>
    </source>
</evidence>
<dbReference type="PANTHER" id="PTHR46490">
    <property type="entry name" value="C-TYPE LECTIN DOMAIN FAMILY 12 MEMBER A-RELATED"/>
    <property type="match status" value="1"/>
</dbReference>
<keyword evidence="2" id="KW-1015">Disulfide bond</keyword>
<keyword evidence="5" id="KW-0812">Transmembrane</keyword>
<feature type="coiled-coil region" evidence="4">
    <location>
        <begin position="122"/>
        <end position="149"/>
    </location>
</feature>
<dbReference type="InterPro" id="IPR001304">
    <property type="entry name" value="C-type_lectin-like"/>
</dbReference>
<evidence type="ECO:0000313" key="7">
    <source>
        <dbReference type="EMBL" id="KAG7470598.1"/>
    </source>
</evidence>
<evidence type="ECO:0000256" key="3">
    <source>
        <dbReference type="ARBA" id="ARBA00023180"/>
    </source>
</evidence>
<evidence type="ECO:0000256" key="4">
    <source>
        <dbReference type="SAM" id="Coils"/>
    </source>
</evidence>
<accession>A0A9D3PWQ3</accession>
<gene>
    <name evidence="7" type="ORF">MATL_G00115560</name>
</gene>
<keyword evidence="3" id="KW-0325">Glycoprotein</keyword>
<dbReference type="PROSITE" id="PS50041">
    <property type="entry name" value="C_TYPE_LECTIN_2"/>
    <property type="match status" value="1"/>
</dbReference>
<organism evidence="7 8">
    <name type="scientific">Megalops atlanticus</name>
    <name type="common">Tarpon</name>
    <name type="synonym">Clupea gigantea</name>
    <dbReference type="NCBI Taxonomy" id="7932"/>
    <lineage>
        <taxon>Eukaryota</taxon>
        <taxon>Metazoa</taxon>
        <taxon>Chordata</taxon>
        <taxon>Craniata</taxon>
        <taxon>Vertebrata</taxon>
        <taxon>Euteleostomi</taxon>
        <taxon>Actinopterygii</taxon>
        <taxon>Neopterygii</taxon>
        <taxon>Teleostei</taxon>
        <taxon>Elopiformes</taxon>
        <taxon>Megalopidae</taxon>
        <taxon>Megalops</taxon>
    </lineage>
</organism>
<evidence type="ECO:0000256" key="1">
    <source>
        <dbReference type="ARBA" id="ARBA00022734"/>
    </source>
</evidence>
<keyword evidence="5" id="KW-1133">Transmembrane helix</keyword>
<dbReference type="Pfam" id="PF00059">
    <property type="entry name" value="Lectin_C"/>
    <property type="match status" value="1"/>
</dbReference>
<evidence type="ECO:0000256" key="5">
    <source>
        <dbReference type="SAM" id="Phobius"/>
    </source>
</evidence>
<comment type="caution">
    <text evidence="7">The sequence shown here is derived from an EMBL/GenBank/DDBJ whole genome shotgun (WGS) entry which is preliminary data.</text>
</comment>
<dbReference type="Proteomes" id="UP001046870">
    <property type="component" value="Chromosome 9"/>
</dbReference>
<protein>
    <recommendedName>
        <fullName evidence="6">C-type lectin domain-containing protein</fullName>
    </recommendedName>
</protein>
<keyword evidence="1" id="KW-0430">Lectin</keyword>
<keyword evidence="5" id="KW-0472">Membrane</keyword>
<reference evidence="7" key="1">
    <citation type="submission" date="2021-01" db="EMBL/GenBank/DDBJ databases">
        <authorList>
            <person name="Zahm M."/>
            <person name="Roques C."/>
            <person name="Cabau C."/>
            <person name="Klopp C."/>
            <person name="Donnadieu C."/>
            <person name="Jouanno E."/>
            <person name="Lampietro C."/>
            <person name="Louis A."/>
            <person name="Herpin A."/>
            <person name="Echchiki A."/>
            <person name="Berthelot C."/>
            <person name="Parey E."/>
            <person name="Roest-Crollius H."/>
            <person name="Braasch I."/>
            <person name="Postlethwait J."/>
            <person name="Bobe J."/>
            <person name="Montfort J."/>
            <person name="Bouchez O."/>
            <person name="Begum T."/>
            <person name="Mejri S."/>
            <person name="Adams A."/>
            <person name="Chen W.-J."/>
            <person name="Guiguen Y."/>
        </authorList>
    </citation>
    <scope>NUCLEOTIDE SEQUENCE</scope>
    <source>
        <strain evidence="7">YG-15Mar2019-1</strain>
        <tissue evidence="7">Brain</tissue>
    </source>
</reference>
<dbReference type="SUPFAM" id="SSF56436">
    <property type="entry name" value="C-type lectin-like"/>
    <property type="match status" value="1"/>
</dbReference>
<dbReference type="InterPro" id="IPR052309">
    <property type="entry name" value="C-type_Lectin_Domain_Fam1"/>
</dbReference>
<dbReference type="SMART" id="SM00034">
    <property type="entry name" value="CLECT"/>
    <property type="match status" value="1"/>
</dbReference>
<dbReference type="Gene3D" id="1.20.5.400">
    <property type="match status" value="1"/>
</dbReference>
<keyword evidence="4" id="KW-0175">Coiled coil</keyword>
<proteinExistence type="predicted"/>
<dbReference type="EMBL" id="JAFDVH010000009">
    <property type="protein sequence ID" value="KAG7470598.1"/>
    <property type="molecule type" value="Genomic_DNA"/>
</dbReference>
<keyword evidence="8" id="KW-1185">Reference proteome</keyword>
<evidence type="ECO:0000259" key="6">
    <source>
        <dbReference type="PROSITE" id="PS50041"/>
    </source>
</evidence>
<dbReference type="InterPro" id="IPR033989">
    <property type="entry name" value="CD209-like_CTLD"/>
</dbReference>
<name>A0A9D3PWQ3_MEGAT</name>
<dbReference type="OrthoDB" id="6337382at2759"/>